<dbReference type="AlphaFoldDB" id="A0A272EXG6"/>
<comment type="caution">
    <text evidence="2">The sequence shown here is derived from an EMBL/GenBank/DDBJ whole genome shotgun (WGS) entry which is preliminary data.</text>
</comment>
<evidence type="ECO:0000313" key="4">
    <source>
        <dbReference type="Proteomes" id="UP000623509"/>
    </source>
</evidence>
<dbReference type="InterPro" id="IPR019294">
    <property type="entry name" value="Translation_reg_Com"/>
</dbReference>
<protein>
    <submittedName>
        <fullName evidence="1">Com family DNA-binding transcriptional regulator</fullName>
    </submittedName>
</protein>
<dbReference type="GO" id="GO:0003677">
    <property type="term" value="F:DNA binding"/>
    <property type="evidence" value="ECO:0007669"/>
    <property type="project" value="UniProtKB-KW"/>
</dbReference>
<proteinExistence type="predicted"/>
<sequence length="27" mass="3064">MQTIRCGACHRKLAEADYTALNIKCPR</sequence>
<dbReference type="EMBL" id="MDUX01000008">
    <property type="protein sequence ID" value="KAF7600168.1"/>
    <property type="molecule type" value="Genomic_DNA"/>
</dbReference>
<gene>
    <name evidence="1" type="ORF">BGI27_03675</name>
    <name evidence="2" type="ORF">CGU29_02625</name>
</gene>
<evidence type="ECO:0000313" key="2">
    <source>
        <dbReference type="EMBL" id="PAS94812.1"/>
    </source>
</evidence>
<dbReference type="EMBL" id="NMRN01000004">
    <property type="protein sequence ID" value="PAS94812.1"/>
    <property type="molecule type" value="Genomic_DNA"/>
</dbReference>
<evidence type="ECO:0000313" key="3">
    <source>
        <dbReference type="Proteomes" id="UP000216107"/>
    </source>
</evidence>
<dbReference type="Pfam" id="PF10122">
    <property type="entry name" value="Zn_ribbon_Com"/>
    <property type="match status" value="1"/>
</dbReference>
<dbReference type="Proteomes" id="UP000623509">
    <property type="component" value="Unassembled WGS sequence"/>
</dbReference>
<dbReference type="RefSeq" id="WP_095523568.1">
    <property type="nucleotide sequence ID" value="NZ_MDUX01000008.1"/>
</dbReference>
<reference evidence="2 3" key="2">
    <citation type="submission" date="2017-07" db="EMBL/GenBank/DDBJ databases">
        <title>Candidatus Dactylopiibacterium carminicum, a nitrogen-fixing symbiont of the cochineal insect Dactylopius coccus and Dactylopius opuntiae (Hemiptera: Coccoidea: Dactylopiidae).</title>
        <authorList>
            <person name="Vera A."/>
        </authorList>
    </citation>
    <scope>NUCLEOTIDE SEQUENCE [LARGE SCALE GENOMIC DNA]</scope>
    <source>
        <strain evidence="2 3">NFDCM</strain>
    </source>
</reference>
<organism evidence="2 3">
    <name type="scientific">Candidatus Dactylopiibacterium carminicum</name>
    <dbReference type="NCBI Taxonomy" id="857335"/>
    <lineage>
        <taxon>Bacteria</taxon>
        <taxon>Pseudomonadati</taxon>
        <taxon>Pseudomonadota</taxon>
        <taxon>Betaproteobacteria</taxon>
        <taxon>Rhodocyclales</taxon>
        <taxon>Rhodocyclaceae</taxon>
        <taxon>Candidatus Dactylopiibacterium</taxon>
    </lineage>
</organism>
<evidence type="ECO:0000313" key="1">
    <source>
        <dbReference type="EMBL" id="KAF7600168.1"/>
    </source>
</evidence>
<reference evidence="1 4" key="1">
    <citation type="submission" date="2016-08" db="EMBL/GenBank/DDBJ databases">
        <title>Candidatus Dactylopiibacterium carminicum genome sequence.</title>
        <authorList>
            <person name="Ramirez-Puebla S.T."/>
            <person name="Ormeno-Orrillo E."/>
            <person name="Vera-Ponce De Leon A."/>
            <person name="Luis L."/>
            <person name="Sanchez-Flores A."/>
            <person name="Monica R."/>
            <person name="Martinez-Romero E."/>
        </authorList>
    </citation>
    <scope>NUCLEOTIDE SEQUENCE [LARGE SCALE GENOMIC DNA]</scope>
    <source>
        <strain evidence="1">END1</strain>
    </source>
</reference>
<keyword evidence="1" id="KW-0238">DNA-binding</keyword>
<accession>A0A272EXG6</accession>
<dbReference type="Proteomes" id="UP000216107">
    <property type="component" value="Unassembled WGS sequence"/>
</dbReference>
<name>A0A272EXG6_9RHOO</name>
<keyword evidence="4" id="KW-1185">Reference proteome</keyword>